<sequence length="312" mass="34029">MRLRKNLCIYSFLLLALSLIVAACGSKENNQQNAAKDTKTANQGYTKTNMDELKGKDDPYSKSVKRGYELMNQTHVLLDEYVGNKLSCSSCHGGAGLDSSSPLIGVTAVYPQYNARSGKVLTIEDRINGCFKRSMNGKPLPYNSDDMRAMVSYLSYISRDVPERIDKRDWVVKNTIENLPKPNVTNGEKLYKQSCMACHGQNGEGTGATTGPALWGDNSFNIGAGMARISTTAGFIKRNMPPAEMGGIKKGELTDQQAADLAAYILSHDRPDFAEKENDWPNGDAPADVPYKTKAAKVKKAAPQGGEGEKKK</sequence>
<dbReference type="PANTHER" id="PTHR35008">
    <property type="entry name" value="BLL4482 PROTEIN-RELATED"/>
    <property type="match status" value="1"/>
</dbReference>
<comment type="caution">
    <text evidence="8">The sequence shown here is derived from an EMBL/GenBank/DDBJ whole genome shotgun (WGS) entry which is preliminary data.</text>
</comment>
<gene>
    <name evidence="8" type="ORF">AM1BK_09380</name>
</gene>
<feature type="compositionally biased region" description="Basic and acidic residues" evidence="5">
    <location>
        <begin position="49"/>
        <end position="58"/>
    </location>
</feature>
<organism evidence="8 9">
    <name type="scientific">Neobacillus kokaensis</name>
    <dbReference type="NCBI Taxonomy" id="2759023"/>
    <lineage>
        <taxon>Bacteria</taxon>
        <taxon>Bacillati</taxon>
        <taxon>Bacillota</taxon>
        <taxon>Bacilli</taxon>
        <taxon>Bacillales</taxon>
        <taxon>Bacillaceae</taxon>
        <taxon>Neobacillus</taxon>
    </lineage>
</organism>
<protein>
    <recommendedName>
        <fullName evidence="7">Cytochrome c domain-containing protein</fullName>
    </recommendedName>
</protein>
<evidence type="ECO:0000259" key="7">
    <source>
        <dbReference type="PROSITE" id="PS51007"/>
    </source>
</evidence>
<feature type="chain" id="PRO_5046814360" description="Cytochrome c domain-containing protein" evidence="6">
    <location>
        <begin position="24"/>
        <end position="312"/>
    </location>
</feature>
<dbReference type="SUPFAM" id="SSF46626">
    <property type="entry name" value="Cytochrome c"/>
    <property type="match status" value="2"/>
</dbReference>
<keyword evidence="9" id="KW-1185">Reference proteome</keyword>
<evidence type="ECO:0000256" key="1">
    <source>
        <dbReference type="ARBA" id="ARBA00022617"/>
    </source>
</evidence>
<keyword evidence="6" id="KW-0732">Signal</keyword>
<feature type="region of interest" description="Disordered" evidence="5">
    <location>
        <begin position="270"/>
        <end position="312"/>
    </location>
</feature>
<dbReference type="RefSeq" id="WP_223282577.1">
    <property type="nucleotide sequence ID" value="NZ_BNDS01000003.1"/>
</dbReference>
<feature type="compositionally biased region" description="Polar residues" evidence="5">
    <location>
        <begin position="31"/>
        <end position="48"/>
    </location>
</feature>
<proteinExistence type="predicted"/>
<feature type="domain" description="Cytochrome c" evidence="7">
    <location>
        <begin position="62"/>
        <end position="158"/>
    </location>
</feature>
<dbReference type="Gene3D" id="1.10.760.10">
    <property type="entry name" value="Cytochrome c-like domain"/>
    <property type="match status" value="2"/>
</dbReference>
<dbReference type="PANTHER" id="PTHR35008:SF4">
    <property type="entry name" value="BLL4482 PROTEIN"/>
    <property type="match status" value="1"/>
</dbReference>
<dbReference type="InterPro" id="IPR009056">
    <property type="entry name" value="Cyt_c-like_dom"/>
</dbReference>
<keyword evidence="1 4" id="KW-0349">Heme</keyword>
<evidence type="ECO:0000256" key="3">
    <source>
        <dbReference type="ARBA" id="ARBA00023004"/>
    </source>
</evidence>
<reference evidence="8 9" key="1">
    <citation type="journal article" date="2022" name="Int. J. Syst. Evol. Microbiol.">
        <title>Neobacillus kokaensis sp. nov., isolated from soil.</title>
        <authorList>
            <person name="Yuki K."/>
            <person name="Matsubara H."/>
            <person name="Yamaguchi S."/>
        </authorList>
    </citation>
    <scope>NUCLEOTIDE SEQUENCE [LARGE SCALE GENOMIC DNA]</scope>
    <source>
        <strain evidence="8 9">LOB 377</strain>
    </source>
</reference>
<dbReference type="InterPro" id="IPR036909">
    <property type="entry name" value="Cyt_c-like_dom_sf"/>
</dbReference>
<dbReference type="Proteomes" id="UP000637074">
    <property type="component" value="Unassembled WGS sequence"/>
</dbReference>
<dbReference type="InterPro" id="IPR051459">
    <property type="entry name" value="Cytochrome_c-type_DH"/>
</dbReference>
<keyword evidence="3 4" id="KW-0408">Iron</keyword>
<dbReference type="PROSITE" id="PS51257">
    <property type="entry name" value="PROKAR_LIPOPROTEIN"/>
    <property type="match status" value="1"/>
</dbReference>
<accession>A0ABQ3N0K4</accession>
<dbReference type="Pfam" id="PF00034">
    <property type="entry name" value="Cytochrom_C"/>
    <property type="match status" value="1"/>
</dbReference>
<feature type="compositionally biased region" description="Basic and acidic residues" evidence="5">
    <location>
        <begin position="270"/>
        <end position="279"/>
    </location>
</feature>
<feature type="region of interest" description="Disordered" evidence="5">
    <location>
        <begin position="31"/>
        <end position="58"/>
    </location>
</feature>
<feature type="signal peptide" evidence="6">
    <location>
        <begin position="1"/>
        <end position="23"/>
    </location>
</feature>
<evidence type="ECO:0000256" key="6">
    <source>
        <dbReference type="SAM" id="SignalP"/>
    </source>
</evidence>
<evidence type="ECO:0000313" key="8">
    <source>
        <dbReference type="EMBL" id="GHH97395.1"/>
    </source>
</evidence>
<dbReference type="Pfam" id="PF21342">
    <property type="entry name" value="SoxA-TsdA_cyt-c"/>
    <property type="match status" value="1"/>
</dbReference>
<evidence type="ECO:0000313" key="9">
    <source>
        <dbReference type="Proteomes" id="UP000637074"/>
    </source>
</evidence>
<evidence type="ECO:0000256" key="2">
    <source>
        <dbReference type="ARBA" id="ARBA00022723"/>
    </source>
</evidence>
<name>A0ABQ3N0K4_9BACI</name>
<dbReference type="PROSITE" id="PS51007">
    <property type="entry name" value="CYTC"/>
    <property type="match status" value="2"/>
</dbReference>
<keyword evidence="2 4" id="KW-0479">Metal-binding</keyword>
<evidence type="ECO:0000256" key="5">
    <source>
        <dbReference type="SAM" id="MobiDB-lite"/>
    </source>
</evidence>
<dbReference type="EMBL" id="BNDS01000003">
    <property type="protein sequence ID" value="GHH97395.1"/>
    <property type="molecule type" value="Genomic_DNA"/>
</dbReference>
<feature type="domain" description="Cytochrome c" evidence="7">
    <location>
        <begin position="182"/>
        <end position="269"/>
    </location>
</feature>
<evidence type="ECO:0000256" key="4">
    <source>
        <dbReference type="PROSITE-ProRule" id="PRU00433"/>
    </source>
</evidence>